<evidence type="ECO:0000313" key="1">
    <source>
        <dbReference type="EMBL" id="OIO07954.1"/>
    </source>
</evidence>
<evidence type="ECO:0000313" key="2">
    <source>
        <dbReference type="Proteomes" id="UP000182860"/>
    </source>
</evidence>
<dbReference type="InterPro" id="IPR013211">
    <property type="entry name" value="LVIVD"/>
</dbReference>
<comment type="caution">
    <text evidence="1">The sequence shown here is derived from an EMBL/GenBank/DDBJ whole genome shotgun (WGS) entry which is preliminary data.</text>
</comment>
<dbReference type="AlphaFoldDB" id="A0A1J4T861"/>
<dbReference type="Proteomes" id="UP000182860">
    <property type="component" value="Unassembled WGS sequence"/>
</dbReference>
<gene>
    <name evidence="1" type="ORF">AUJ35_01225</name>
</gene>
<proteinExistence type="predicted"/>
<accession>A0A1J4T861</accession>
<reference evidence="1 2" key="1">
    <citation type="journal article" date="2016" name="Environ. Microbiol.">
        <title>Genomic resolution of a cold subsurface aquifer community provides metabolic insights for novel microbes adapted to high CO concentrations.</title>
        <authorList>
            <person name="Probst A.J."/>
            <person name="Castelle C.J."/>
            <person name="Singh A."/>
            <person name="Brown C.T."/>
            <person name="Anantharaman K."/>
            <person name="Sharon I."/>
            <person name="Hug L.A."/>
            <person name="Burstein D."/>
            <person name="Emerson J.B."/>
            <person name="Thomas B.C."/>
            <person name="Banfield J.F."/>
        </authorList>
    </citation>
    <scope>NUCLEOTIDE SEQUENCE [LARGE SCALE GENOMIC DNA]</scope>
    <source>
        <strain evidence="1">CG1_02_41_21</strain>
    </source>
</reference>
<dbReference type="EMBL" id="MNUV01000021">
    <property type="protein sequence ID" value="OIO07954.1"/>
    <property type="molecule type" value="Genomic_DNA"/>
</dbReference>
<organism evidence="1 2">
    <name type="scientific">Candidatus Falkowbacteria bacterium CG1_02_41_21</name>
    <dbReference type="NCBI Taxonomy" id="1805147"/>
    <lineage>
        <taxon>Bacteria</taxon>
        <taxon>Candidatus Falkowiibacteriota</taxon>
    </lineage>
</organism>
<dbReference type="Pfam" id="PF08309">
    <property type="entry name" value="LVIVD"/>
    <property type="match status" value="3"/>
</dbReference>
<protein>
    <submittedName>
        <fullName evidence="1">Uncharacterized protein</fullName>
    </submittedName>
</protein>
<sequence>MIEALLAGSLLALVVFILSGILIFGQESSRIAGDSQRATALAEEGLEAVRSMSEASFSSLTAGPHGLAVSGGKWQFLGTQDYPEIFTRSLIISDLDANTKAVTSTVSWAASSQRNGSISLTSRFTNWRRIGSPVMGNWASTTVAAGYNATLNGRVVRVSGNYAYVGLVSGANNFKVFDISSPATPSLVGQTTVAGNINDMEVSGNYVYVASTDNTNEMRIVDVTTKTAPTLRGSYQAAGYGDGLSVDVIGTTVYLGRAPSAILGQNEFYIIDAASSTAPALLGSLNLIDSVFDIQVSFDSYAYLATSGNTSELNILNVSNPAVISSVGTFNIVGSNTGRNAWSVAIFDSNTDGIEDRAIVARTAEGRLWPFNVSNPASPSLIISPNGYTVPGIGAANITYLELFNSNKYLALATNAATAEVVIVDITTLASPTVLSTTNIAGASNFAAEGLAYAAGVDRLLTVGTRIATNNYSLVIIKPN</sequence>
<name>A0A1J4T861_9BACT</name>
<dbReference type="SUPFAM" id="SSF69322">
    <property type="entry name" value="Tricorn protease domain 2"/>
    <property type="match status" value="1"/>
</dbReference>